<protein>
    <submittedName>
        <fullName evidence="2">Uncharacterized protein</fullName>
    </submittedName>
</protein>
<dbReference type="Proteomes" id="UP000202511">
    <property type="component" value="Segment"/>
</dbReference>
<organism evidence="2 3">
    <name type="scientific">Pandoravirus inopinatum</name>
    <dbReference type="NCBI Taxonomy" id="1605721"/>
    <lineage>
        <taxon>Viruses</taxon>
        <taxon>Pandoravirus</taxon>
    </lineage>
</organism>
<sequence length="146" mass="16669">MVSSVDTTERCTDLFSKKKDQHIFNSTARPHVPFFVFFLHGSRPCSGHGSLRAQGRRRCCWCTPCNVFGHCAAKTILALFGRFFLSPFYGDKKVAQGQGHRERPHRHVKERAQKKDTTVPQPHHHDNRHVAPRPTTGPPFLTRAKK</sequence>
<proteinExistence type="predicted"/>
<dbReference type="EMBL" id="KP136319">
    <property type="protein sequence ID" value="AJF97026.1"/>
    <property type="molecule type" value="Genomic_DNA"/>
</dbReference>
<feature type="region of interest" description="Disordered" evidence="1">
    <location>
        <begin position="94"/>
        <end position="146"/>
    </location>
</feature>
<evidence type="ECO:0000313" key="3">
    <source>
        <dbReference type="Proteomes" id="UP000202511"/>
    </source>
</evidence>
<dbReference type="GeneID" id="23461943"/>
<reference evidence="2 3" key="1">
    <citation type="journal article" date="2015" name="Parasitol. Res.">
        <title>Viruses in close associations with free-living amoebae.</title>
        <authorList>
            <person name="Scheid P."/>
        </authorList>
    </citation>
    <scope>NUCLEOTIDE SEQUENCE [LARGE SCALE GENOMIC DNA]</scope>
    <source>
        <strain evidence="2">KlaHel</strain>
    </source>
</reference>
<accession>A0A0B5J8B1</accession>
<evidence type="ECO:0000256" key="1">
    <source>
        <dbReference type="SAM" id="MobiDB-lite"/>
    </source>
</evidence>
<dbReference type="RefSeq" id="YP_009119261.1">
    <property type="nucleotide sequence ID" value="NC_026440.1"/>
</dbReference>
<dbReference type="KEGG" id="vg:23461943"/>
<name>A0A0B5J8B1_9VIRU</name>
<evidence type="ECO:0000313" key="2">
    <source>
        <dbReference type="EMBL" id="AJF97026.1"/>
    </source>
</evidence>